<dbReference type="GO" id="GO:0008017">
    <property type="term" value="F:microtubule binding"/>
    <property type="evidence" value="ECO:0007669"/>
    <property type="project" value="InterPro"/>
</dbReference>
<dbReference type="PANTHER" id="PTHR46369">
    <property type="entry name" value="PROTEIN CELLULOSE SYNTHASE INTERACTIVE 1"/>
    <property type="match status" value="1"/>
</dbReference>
<dbReference type="GO" id="GO:0051211">
    <property type="term" value="P:anisotropic cell growth"/>
    <property type="evidence" value="ECO:0007669"/>
    <property type="project" value="InterPro"/>
</dbReference>
<dbReference type="InterPro" id="IPR000225">
    <property type="entry name" value="Armadillo"/>
</dbReference>
<evidence type="ECO:0000256" key="2">
    <source>
        <dbReference type="PROSITE-ProRule" id="PRU00259"/>
    </source>
</evidence>
<evidence type="ECO:0000313" key="5">
    <source>
        <dbReference type="Proteomes" id="UP000215914"/>
    </source>
</evidence>
<evidence type="ECO:0000256" key="3">
    <source>
        <dbReference type="SAM" id="SignalP"/>
    </source>
</evidence>
<gene>
    <name evidence="4" type="ORF">HanXRQr2_Chr15g0712691</name>
</gene>
<feature type="repeat" description="ARM" evidence="2">
    <location>
        <begin position="477"/>
        <end position="521"/>
    </location>
</feature>
<dbReference type="PANTHER" id="PTHR46369:SF2">
    <property type="entry name" value="PROTEIN CELLULOSE SYNTHASE INTERACTIVE 1"/>
    <property type="match status" value="1"/>
</dbReference>
<dbReference type="GO" id="GO:2001006">
    <property type="term" value="P:regulation of cellulose biosynthetic process"/>
    <property type="evidence" value="ECO:0007669"/>
    <property type="project" value="InterPro"/>
</dbReference>
<dbReference type="EMBL" id="MNCJ02000330">
    <property type="protein sequence ID" value="KAF5766213.1"/>
    <property type="molecule type" value="Genomic_DNA"/>
</dbReference>
<accession>A0A9K3H4U5</accession>
<dbReference type="SUPFAM" id="SSF48371">
    <property type="entry name" value="ARM repeat"/>
    <property type="match status" value="1"/>
</dbReference>
<keyword evidence="5" id="KW-1185">Reference proteome</keyword>
<dbReference type="InterPro" id="IPR016024">
    <property type="entry name" value="ARM-type_fold"/>
</dbReference>
<sequence length="819" mass="90550">MVFLCSCGGLIWVNRVHVCGTIRCSCGGMKYEGRGHCCGYIPDYSKPPTNWELYTGYRSWDEWIGSPTWGKRSPSLFGTKNQETKILNTASAMEEIQNLQQTGSFQDYCDSFDLLLTKVILSEEYATSLFVRGLKSEIKLWVKFLNPKTLNEAYEKAKNQVNLLGILDGNKEYKKVGKQSSGANSSKEYSETEIQTSVEVESEIEVEIQELIGQDSGDSEYALKVLDEMPKEKVNALKGDFKEQFIALNALKGDFKEPLNEKDNNVRGSENEMKDDIKQILGLDMPEEHHHVQLEHHQVDDVCDDVPTERVDDPLNFLVGECQLQVGQEDGQKLFDILVQKLKPTSVKHEYISETSNIEDFDVDYMLDEPVFDATNSHLKPNGNSFLEVDDLHNDVKTETSLDILNEYPSFLMLPIRLELGQNVGILGSTKTVNLVSEVQMSGLIDATSTLVPYPEQVALERLFRVDDIRVGATSRKAIPALVDLLKPIPDRPGAPFLALGFLIQLGNDSSSNKIVMVESGALEALTKYLSLGPQEATEEAATDLLGILFSTAEIRRHESAYGAVSQLIAVLRMGGRGARYSVAKALENLFCADHIRNADSARHAVQPLVELLNSGLEKDQHAAIAALVGLLSDNPLGALAVADVEMNAVDVLCRILSSNCSMDLKGDATELCCVFFGNARIRSTIAAARCVEPLISLLVSELSPAQHSVVLALAIALAQPIVLKFGKKSLKRDVHYRTLQGEFASVIVRYDSVVGLSIITAMWTKKRMKYSSSNGAANCHDICSYEVGFCEKKIILVGSLELQSKAQKFSQFPFDTFD</sequence>
<keyword evidence="3" id="KW-0732">Signal</keyword>
<reference evidence="4" key="1">
    <citation type="journal article" date="2017" name="Nature">
        <title>The sunflower genome provides insights into oil metabolism, flowering and Asterid evolution.</title>
        <authorList>
            <person name="Badouin H."/>
            <person name="Gouzy J."/>
            <person name="Grassa C.J."/>
            <person name="Murat F."/>
            <person name="Staton S.E."/>
            <person name="Cottret L."/>
            <person name="Lelandais-Briere C."/>
            <person name="Owens G.L."/>
            <person name="Carrere S."/>
            <person name="Mayjonade B."/>
            <person name="Legrand L."/>
            <person name="Gill N."/>
            <person name="Kane N.C."/>
            <person name="Bowers J.E."/>
            <person name="Hubner S."/>
            <person name="Bellec A."/>
            <person name="Berard A."/>
            <person name="Berges H."/>
            <person name="Blanchet N."/>
            <person name="Boniface M.C."/>
            <person name="Brunel D."/>
            <person name="Catrice O."/>
            <person name="Chaidir N."/>
            <person name="Claudel C."/>
            <person name="Donnadieu C."/>
            <person name="Faraut T."/>
            <person name="Fievet G."/>
            <person name="Helmstetter N."/>
            <person name="King M."/>
            <person name="Knapp S.J."/>
            <person name="Lai Z."/>
            <person name="Le Paslier M.C."/>
            <person name="Lippi Y."/>
            <person name="Lorenzon L."/>
            <person name="Mandel J.R."/>
            <person name="Marage G."/>
            <person name="Marchand G."/>
            <person name="Marquand E."/>
            <person name="Bret-Mestries E."/>
            <person name="Morien E."/>
            <person name="Nambeesan S."/>
            <person name="Nguyen T."/>
            <person name="Pegot-Espagnet P."/>
            <person name="Pouilly N."/>
            <person name="Raftis F."/>
            <person name="Sallet E."/>
            <person name="Schiex T."/>
            <person name="Thomas J."/>
            <person name="Vandecasteele C."/>
            <person name="Vares D."/>
            <person name="Vear F."/>
            <person name="Vautrin S."/>
            <person name="Crespi M."/>
            <person name="Mangin B."/>
            <person name="Burke J.M."/>
            <person name="Salse J."/>
            <person name="Munos S."/>
            <person name="Vincourt P."/>
            <person name="Rieseberg L.H."/>
            <person name="Langlade N.B."/>
        </authorList>
    </citation>
    <scope>NUCLEOTIDE SEQUENCE</scope>
    <source>
        <tissue evidence="4">Leaves</tissue>
    </source>
</reference>
<dbReference type="PROSITE" id="PS50176">
    <property type="entry name" value="ARM_REPEAT"/>
    <property type="match status" value="1"/>
</dbReference>
<reference evidence="4" key="2">
    <citation type="submission" date="2020-06" db="EMBL/GenBank/DDBJ databases">
        <title>Helianthus annuus Genome sequencing and assembly Release 2.</title>
        <authorList>
            <person name="Gouzy J."/>
            <person name="Langlade N."/>
            <person name="Munos S."/>
        </authorList>
    </citation>
    <scope>NUCLEOTIDE SEQUENCE</scope>
    <source>
        <tissue evidence="4">Leaves</tissue>
    </source>
</reference>
<dbReference type="Gramene" id="mRNA:HanXRQr2_Chr15g0712691">
    <property type="protein sequence ID" value="CDS:HanXRQr2_Chr15g0712691.1"/>
    <property type="gene ID" value="HanXRQr2_Chr15g0712691"/>
</dbReference>
<dbReference type="InterPro" id="IPR011989">
    <property type="entry name" value="ARM-like"/>
</dbReference>
<evidence type="ECO:0000256" key="1">
    <source>
        <dbReference type="ARBA" id="ARBA00022737"/>
    </source>
</evidence>
<protein>
    <submittedName>
        <fullName evidence="4">Armadillo-like helical protein</fullName>
    </submittedName>
</protein>
<evidence type="ECO:0000313" key="4">
    <source>
        <dbReference type="EMBL" id="KAF5766213.1"/>
    </source>
</evidence>
<dbReference type="Gene3D" id="1.25.10.10">
    <property type="entry name" value="Leucine-rich Repeat Variant"/>
    <property type="match status" value="1"/>
</dbReference>
<dbReference type="AlphaFoldDB" id="A0A9K3H4U5"/>
<dbReference type="Proteomes" id="UP000215914">
    <property type="component" value="Unassembled WGS sequence"/>
</dbReference>
<feature type="chain" id="PRO_5039948334" evidence="3">
    <location>
        <begin position="19"/>
        <end position="819"/>
    </location>
</feature>
<keyword evidence="1" id="KW-0677">Repeat</keyword>
<organism evidence="4 5">
    <name type="scientific">Helianthus annuus</name>
    <name type="common">Common sunflower</name>
    <dbReference type="NCBI Taxonomy" id="4232"/>
    <lineage>
        <taxon>Eukaryota</taxon>
        <taxon>Viridiplantae</taxon>
        <taxon>Streptophyta</taxon>
        <taxon>Embryophyta</taxon>
        <taxon>Tracheophyta</taxon>
        <taxon>Spermatophyta</taxon>
        <taxon>Magnoliopsida</taxon>
        <taxon>eudicotyledons</taxon>
        <taxon>Gunneridae</taxon>
        <taxon>Pentapetalae</taxon>
        <taxon>asterids</taxon>
        <taxon>campanulids</taxon>
        <taxon>Asterales</taxon>
        <taxon>Asteraceae</taxon>
        <taxon>Asteroideae</taxon>
        <taxon>Heliantheae alliance</taxon>
        <taxon>Heliantheae</taxon>
        <taxon>Helianthus</taxon>
    </lineage>
</organism>
<dbReference type="InterPro" id="IPR044297">
    <property type="entry name" value="CSI1/2/3"/>
</dbReference>
<proteinExistence type="predicted"/>
<dbReference type="GO" id="GO:0010330">
    <property type="term" value="C:cellulose synthase complex"/>
    <property type="evidence" value="ECO:0007669"/>
    <property type="project" value="InterPro"/>
</dbReference>
<feature type="signal peptide" evidence="3">
    <location>
        <begin position="1"/>
        <end position="18"/>
    </location>
</feature>
<comment type="caution">
    <text evidence="4">The sequence shown here is derived from an EMBL/GenBank/DDBJ whole genome shotgun (WGS) entry which is preliminary data.</text>
</comment>
<name>A0A9K3H4U5_HELAN</name>